<dbReference type="NCBIfam" id="NF033516">
    <property type="entry name" value="transpos_IS3"/>
    <property type="match status" value="1"/>
</dbReference>
<dbReference type="InterPro" id="IPR012337">
    <property type="entry name" value="RNaseH-like_sf"/>
</dbReference>
<gene>
    <name evidence="3" type="ORF">PG915_17380</name>
</gene>
<dbReference type="EMBL" id="CP115921">
    <property type="protein sequence ID" value="XCD18541.1"/>
    <property type="molecule type" value="Genomic_DNA"/>
</dbReference>
<dbReference type="InterPro" id="IPR025948">
    <property type="entry name" value="HTH-like_dom"/>
</dbReference>
<dbReference type="SUPFAM" id="SSF53098">
    <property type="entry name" value="Ribonuclease H-like"/>
    <property type="match status" value="1"/>
</dbReference>
<sequence>MTKRQRRTFSPEFKVDAASLVLDQGYSISEAARSLDIGDTALRRWVDQLKIERGGETPAVKALTPEQQKIQELEARINRLEREKSIPKKGHSSLNVGRTRTFSLIDQLREHEPVKVLCELFDVASSCYYEFKQRKPDANRIRLVSRVKQLFNMSRGSAGSRTLASMLQSEGFDVGRFKVRKLMQEAGLMSKQPGSHRYKQAKLERPDIPNRLKREFSVSTPNDVWCGDITYIWSGSKWSYLAVVLDLFSRRVVGWALSDKPNAELTCKALDMAWEQRGRPSNVMFHSDQGSQYSSLKYRQRLWRYRITQSMSRRGNCWDNAPMERLFRSLKTEWIPATGYLTQTQAKKDISYYLMDYYNRQRPHQANDGLSPVTAENRLKLVSGIC</sequence>
<dbReference type="InterPro" id="IPR036397">
    <property type="entry name" value="RNaseH_sf"/>
</dbReference>
<dbReference type="InterPro" id="IPR050900">
    <property type="entry name" value="Transposase_IS3/IS150/IS904"/>
</dbReference>
<dbReference type="PANTHER" id="PTHR46889">
    <property type="entry name" value="TRANSPOSASE INSF FOR INSERTION SEQUENCE IS3B-RELATED"/>
    <property type="match status" value="1"/>
</dbReference>
<proteinExistence type="inferred from homology"/>
<dbReference type="GO" id="GO:0006313">
    <property type="term" value="P:DNA transposition"/>
    <property type="evidence" value="ECO:0007669"/>
    <property type="project" value="InterPro"/>
</dbReference>
<comment type="similarity">
    <text evidence="1">Belongs to the transposase 8 family.</text>
</comment>
<dbReference type="InterPro" id="IPR048020">
    <property type="entry name" value="Transpos_IS3"/>
</dbReference>
<dbReference type="GO" id="GO:0015074">
    <property type="term" value="P:DNA integration"/>
    <property type="evidence" value="ECO:0007669"/>
    <property type="project" value="InterPro"/>
</dbReference>
<evidence type="ECO:0000313" key="3">
    <source>
        <dbReference type="EMBL" id="XCD18541.1"/>
    </source>
</evidence>
<dbReference type="Pfam" id="PF13333">
    <property type="entry name" value="rve_2"/>
    <property type="match status" value="1"/>
</dbReference>
<feature type="domain" description="Integrase catalytic" evidence="2">
    <location>
        <begin position="217"/>
        <end position="380"/>
    </location>
</feature>
<dbReference type="KEGG" id="vck:PG915_17380"/>
<evidence type="ECO:0000259" key="2">
    <source>
        <dbReference type="PROSITE" id="PS50994"/>
    </source>
</evidence>
<dbReference type="Pfam" id="PF13276">
    <property type="entry name" value="HTH_21"/>
    <property type="match status" value="1"/>
</dbReference>
<dbReference type="Pfam" id="PF01527">
    <property type="entry name" value="HTH_Tnp_1"/>
    <property type="match status" value="1"/>
</dbReference>
<dbReference type="PANTHER" id="PTHR46889:SF4">
    <property type="entry name" value="TRANSPOSASE INSO FOR INSERTION SEQUENCE ELEMENT IS911B-RELATED"/>
    <property type="match status" value="1"/>
</dbReference>
<dbReference type="GO" id="GO:0004803">
    <property type="term" value="F:transposase activity"/>
    <property type="evidence" value="ECO:0007669"/>
    <property type="project" value="InterPro"/>
</dbReference>
<evidence type="ECO:0000256" key="1">
    <source>
        <dbReference type="ARBA" id="ARBA00009964"/>
    </source>
</evidence>
<dbReference type="Gene3D" id="1.10.10.60">
    <property type="entry name" value="Homeodomain-like"/>
    <property type="match status" value="1"/>
</dbReference>
<dbReference type="GO" id="GO:0003677">
    <property type="term" value="F:DNA binding"/>
    <property type="evidence" value="ECO:0007669"/>
    <property type="project" value="InterPro"/>
</dbReference>
<organism evidence="3">
    <name type="scientific">Vibrio chaetopteri</name>
    <dbReference type="NCBI Taxonomy" id="3016528"/>
    <lineage>
        <taxon>Bacteria</taxon>
        <taxon>Pseudomonadati</taxon>
        <taxon>Pseudomonadota</taxon>
        <taxon>Gammaproteobacteria</taxon>
        <taxon>Vibrionales</taxon>
        <taxon>Vibrionaceae</taxon>
        <taxon>Vibrio</taxon>
    </lineage>
</organism>
<name>A0AAU8BQA6_9VIBR</name>
<dbReference type="SUPFAM" id="SSF46689">
    <property type="entry name" value="Homeodomain-like"/>
    <property type="match status" value="1"/>
</dbReference>
<dbReference type="RefSeq" id="WP_353499685.1">
    <property type="nucleotide sequence ID" value="NZ_CP115921.1"/>
</dbReference>
<dbReference type="Pfam" id="PF00665">
    <property type="entry name" value="rve"/>
    <property type="match status" value="1"/>
</dbReference>
<protein>
    <submittedName>
        <fullName evidence="3">IS3 family transposase</fullName>
    </submittedName>
</protein>
<dbReference type="Gene3D" id="3.30.420.10">
    <property type="entry name" value="Ribonuclease H-like superfamily/Ribonuclease H"/>
    <property type="match status" value="1"/>
</dbReference>
<dbReference type="InterPro" id="IPR009057">
    <property type="entry name" value="Homeodomain-like_sf"/>
</dbReference>
<dbReference type="PROSITE" id="PS50994">
    <property type="entry name" value="INTEGRASE"/>
    <property type="match status" value="1"/>
</dbReference>
<reference evidence="3" key="1">
    <citation type="submission" date="2023-01" db="EMBL/GenBank/DDBJ databases">
        <title>Vibrio sp. CB1-14 genome sequencing.</title>
        <authorList>
            <person name="Otstavnykh N."/>
            <person name="Isaeva M."/>
            <person name="Meleshko D."/>
        </authorList>
    </citation>
    <scope>NUCLEOTIDE SEQUENCE</scope>
    <source>
        <strain evidence="3">CB1-14</strain>
    </source>
</reference>
<dbReference type="InterPro" id="IPR001584">
    <property type="entry name" value="Integrase_cat-core"/>
</dbReference>
<accession>A0AAU8BQA6</accession>
<dbReference type="InterPro" id="IPR002514">
    <property type="entry name" value="Transposase_8"/>
</dbReference>
<dbReference type="AlphaFoldDB" id="A0AAU8BQA6"/>